<dbReference type="AlphaFoldDB" id="A0AAD9TFY7"/>
<sequence length="99" mass="11278">MMNADQVTKLCSTLSLKGRKGPLMSFDRDLKEDGEKQLAFRLVGKALSNNLVNRESFISTVLKIWRLVERVDIEAVDGNIFSFTFKNVEDRRRVFLGGP</sequence>
<proteinExistence type="predicted"/>
<gene>
    <name evidence="2" type="ORF">Ddye_029660</name>
</gene>
<keyword evidence="3" id="KW-1185">Reference proteome</keyword>
<protein>
    <recommendedName>
        <fullName evidence="1">DUF4283 domain-containing protein</fullName>
    </recommendedName>
</protein>
<reference evidence="2" key="1">
    <citation type="journal article" date="2023" name="Plant J.">
        <title>Genome sequences and population genomics provide insights into the demographic history, inbreeding, and mutation load of two 'living fossil' tree species of Dipteronia.</title>
        <authorList>
            <person name="Feng Y."/>
            <person name="Comes H.P."/>
            <person name="Chen J."/>
            <person name="Zhu S."/>
            <person name="Lu R."/>
            <person name="Zhang X."/>
            <person name="Li P."/>
            <person name="Qiu J."/>
            <person name="Olsen K.M."/>
            <person name="Qiu Y."/>
        </authorList>
    </citation>
    <scope>NUCLEOTIDE SEQUENCE</scope>
    <source>
        <strain evidence="2">KIB01</strain>
    </source>
</reference>
<feature type="domain" description="DUF4283" evidence="1">
    <location>
        <begin position="37"/>
        <end position="99"/>
    </location>
</feature>
<dbReference type="Proteomes" id="UP001280121">
    <property type="component" value="Unassembled WGS sequence"/>
</dbReference>
<dbReference type="Pfam" id="PF14111">
    <property type="entry name" value="DUF4283"/>
    <property type="match status" value="1"/>
</dbReference>
<comment type="caution">
    <text evidence="2">The sequence shown here is derived from an EMBL/GenBank/DDBJ whole genome shotgun (WGS) entry which is preliminary data.</text>
</comment>
<dbReference type="InterPro" id="IPR025558">
    <property type="entry name" value="DUF4283"/>
</dbReference>
<organism evidence="2 3">
    <name type="scientific">Dipteronia dyeriana</name>
    <dbReference type="NCBI Taxonomy" id="168575"/>
    <lineage>
        <taxon>Eukaryota</taxon>
        <taxon>Viridiplantae</taxon>
        <taxon>Streptophyta</taxon>
        <taxon>Embryophyta</taxon>
        <taxon>Tracheophyta</taxon>
        <taxon>Spermatophyta</taxon>
        <taxon>Magnoliopsida</taxon>
        <taxon>eudicotyledons</taxon>
        <taxon>Gunneridae</taxon>
        <taxon>Pentapetalae</taxon>
        <taxon>rosids</taxon>
        <taxon>malvids</taxon>
        <taxon>Sapindales</taxon>
        <taxon>Sapindaceae</taxon>
        <taxon>Hippocastanoideae</taxon>
        <taxon>Acereae</taxon>
        <taxon>Dipteronia</taxon>
    </lineage>
</organism>
<name>A0AAD9TFY7_9ROSI</name>
<dbReference type="EMBL" id="JANJYI010000009">
    <property type="protein sequence ID" value="KAK2634868.1"/>
    <property type="molecule type" value="Genomic_DNA"/>
</dbReference>
<evidence type="ECO:0000259" key="1">
    <source>
        <dbReference type="Pfam" id="PF14111"/>
    </source>
</evidence>
<evidence type="ECO:0000313" key="2">
    <source>
        <dbReference type="EMBL" id="KAK2634868.1"/>
    </source>
</evidence>
<evidence type="ECO:0000313" key="3">
    <source>
        <dbReference type="Proteomes" id="UP001280121"/>
    </source>
</evidence>
<accession>A0AAD9TFY7</accession>